<proteinExistence type="predicted"/>
<protein>
    <submittedName>
        <fullName evidence="1">Uncharacterized protein</fullName>
    </submittedName>
</protein>
<reference evidence="1" key="1">
    <citation type="submission" date="2020-04" db="EMBL/GenBank/DDBJ databases">
        <authorList>
            <person name="Chiriac C."/>
            <person name="Salcher M."/>
            <person name="Ghai R."/>
            <person name="Kavagutti S V."/>
        </authorList>
    </citation>
    <scope>NUCLEOTIDE SEQUENCE</scope>
</reference>
<sequence>MEALGFYQWIRLNESVEKMKYVYDTTYPIQIILSSYLDKIKELFNSLPKSEEYLIELEQRGTSMLIVTFSQTEDDIFSTFGVGEKSELIFNTPDKYSLKFELGNNSMYKLFKESPRKSSILFSEGEGISPEDFEKSRTWTPRRVSIIAREEVAEQIIANVTKAIHEAIFIQIAKRPKSYGSAYKPSDYIPQKNVAELEKEIAASLLMKGKQKEDAIAEINAEVLRILSQDLAKLIMDSLLVSKEPLSLRSEELSTKNAELVNLIQNNSTSEFLQNQELVTDSLTLMKSLLIESYSNRPNHVEMSYLLSDLVKALLEKYETPQDLGKAYSSVG</sequence>
<dbReference type="EMBL" id="LR796670">
    <property type="protein sequence ID" value="CAB4159394.1"/>
    <property type="molecule type" value="Genomic_DNA"/>
</dbReference>
<organism evidence="1">
    <name type="scientific">uncultured Caudovirales phage</name>
    <dbReference type="NCBI Taxonomy" id="2100421"/>
    <lineage>
        <taxon>Viruses</taxon>
        <taxon>Duplodnaviria</taxon>
        <taxon>Heunggongvirae</taxon>
        <taxon>Uroviricota</taxon>
        <taxon>Caudoviricetes</taxon>
        <taxon>Peduoviridae</taxon>
        <taxon>Maltschvirus</taxon>
        <taxon>Maltschvirus maltsch</taxon>
    </lineage>
</organism>
<accession>A0A6J5NVZ2</accession>
<evidence type="ECO:0000313" key="1">
    <source>
        <dbReference type="EMBL" id="CAB4159394.1"/>
    </source>
</evidence>
<name>A0A6J5NVZ2_9CAUD</name>
<gene>
    <name evidence="1" type="ORF">UFOVP699_130</name>
</gene>